<reference evidence="1" key="1">
    <citation type="submission" date="2018-05" db="EMBL/GenBank/DDBJ databases">
        <authorList>
            <person name="Lanie J.A."/>
            <person name="Ng W.-L."/>
            <person name="Kazmierczak K.M."/>
            <person name="Andrzejewski T.M."/>
            <person name="Davidsen T.M."/>
            <person name="Wayne K.J."/>
            <person name="Tettelin H."/>
            <person name="Glass J.I."/>
            <person name="Rusch D."/>
            <person name="Podicherti R."/>
            <person name="Tsui H.-C.T."/>
            <person name="Winkler M.E."/>
        </authorList>
    </citation>
    <scope>NUCLEOTIDE SEQUENCE</scope>
</reference>
<name>A0A382YR71_9ZZZZ</name>
<organism evidence="1">
    <name type="scientific">marine metagenome</name>
    <dbReference type="NCBI Taxonomy" id="408172"/>
    <lineage>
        <taxon>unclassified sequences</taxon>
        <taxon>metagenomes</taxon>
        <taxon>ecological metagenomes</taxon>
    </lineage>
</organism>
<dbReference type="EMBL" id="UINC01177752">
    <property type="protein sequence ID" value="SVD85551.1"/>
    <property type="molecule type" value="Genomic_DNA"/>
</dbReference>
<evidence type="ECO:0000313" key="1">
    <source>
        <dbReference type="EMBL" id="SVD85551.1"/>
    </source>
</evidence>
<proteinExistence type="predicted"/>
<evidence type="ECO:0008006" key="2">
    <source>
        <dbReference type="Google" id="ProtNLM"/>
    </source>
</evidence>
<feature type="non-terminal residue" evidence="1">
    <location>
        <position position="1"/>
    </location>
</feature>
<dbReference type="AlphaFoldDB" id="A0A382YR71"/>
<sequence length="233" mass="28134">SSTMQYTYNTHFGKQETRDVIINYVSLRNVKPWEEYLALEKGFALDIKNGKEEWYMSRNTRIWLKQTDYKQTTLKWEIVDTPPKIIFEKILKKYIHHNNFKNIWTIKEDHERYKYILYYENDKIVAITKLLHYKPQFNIVGPILETNFFIWNYHKPELNLGIITLEHEIALAKTLGLDYLYTGPGYEQSSIYKSTFKGFQWFTGMEWSTNVEKYKLLCQRDSKIRSFKAYTEI</sequence>
<protein>
    <recommendedName>
        <fullName evidence="2">BioF2-like acetyltransferase domain-containing protein</fullName>
    </recommendedName>
</protein>
<gene>
    <name evidence="1" type="ORF">METZ01_LOCUS438405</name>
</gene>
<accession>A0A382YR71</accession>